<keyword evidence="13" id="KW-1015">Disulfide bond</keyword>
<dbReference type="AlphaFoldDB" id="A0A2L1FDZ2"/>
<dbReference type="GO" id="GO:0046872">
    <property type="term" value="F:metal ion binding"/>
    <property type="evidence" value="ECO:0007669"/>
    <property type="project" value="UniProtKB-KW"/>
</dbReference>
<gene>
    <name evidence="21" type="primary">LOC101845552</name>
</gene>
<feature type="signal peptide" evidence="17">
    <location>
        <begin position="1"/>
        <end position="28"/>
    </location>
</feature>
<evidence type="ECO:0000256" key="1">
    <source>
        <dbReference type="ARBA" id="ARBA00004479"/>
    </source>
</evidence>
<keyword evidence="6" id="KW-0479">Metal-binding</keyword>
<evidence type="ECO:0000256" key="4">
    <source>
        <dbReference type="ARBA" id="ARBA00022673"/>
    </source>
</evidence>
<reference evidence="21" key="2">
    <citation type="submission" date="2025-05" db="UniProtKB">
        <authorList>
            <consortium name="RefSeq"/>
        </authorList>
    </citation>
    <scope>IDENTIFICATION</scope>
</reference>
<dbReference type="SUPFAM" id="SSF53300">
    <property type="entry name" value="vWA-like"/>
    <property type="match status" value="1"/>
</dbReference>
<evidence type="ECO:0000256" key="8">
    <source>
        <dbReference type="ARBA" id="ARBA00022837"/>
    </source>
</evidence>
<accession>A0A2L1FDZ2</accession>
<evidence type="ECO:0000256" key="6">
    <source>
        <dbReference type="ARBA" id="ARBA00022723"/>
    </source>
</evidence>
<dbReference type="RefSeq" id="XP_035826199.1">
    <property type="nucleotide sequence ID" value="XM_035970306.1"/>
</dbReference>
<dbReference type="InterPro" id="IPR002035">
    <property type="entry name" value="VWF_A"/>
</dbReference>
<keyword evidence="3" id="KW-0109">Calcium transport</keyword>
<keyword evidence="16" id="KW-0175">Coiled coil</keyword>
<comment type="subcellular location">
    <subcellularLocation>
        <location evidence="1">Membrane</location>
        <topology evidence="1">Single-pass type I membrane protein</topology>
    </subcellularLocation>
</comment>
<reference evidence="19" key="1">
    <citation type="submission" date="2017-03" db="EMBL/GenBank/DDBJ databases">
        <title>The CaV2alpha1 EF-hand F helix tyrosine, a highly conserved locus for GPCR inhibition of CaV2 channels.</title>
        <authorList>
            <person name="Dunn T.W."/>
            <person name="Fan X."/>
            <person name="Sossin W.S."/>
        </authorList>
    </citation>
    <scope>NUCLEOTIDE SEQUENCE</scope>
</reference>
<feature type="coiled-coil region" evidence="16">
    <location>
        <begin position="96"/>
        <end position="130"/>
    </location>
</feature>
<organism evidence="19">
    <name type="scientific">Aplysia californica</name>
    <name type="common">California sea hare</name>
    <dbReference type="NCBI Taxonomy" id="6500"/>
    <lineage>
        <taxon>Eukaryota</taxon>
        <taxon>Metazoa</taxon>
        <taxon>Spiralia</taxon>
        <taxon>Lophotrochozoa</taxon>
        <taxon>Mollusca</taxon>
        <taxon>Gastropoda</taxon>
        <taxon>Heterobranchia</taxon>
        <taxon>Euthyneura</taxon>
        <taxon>Tectipleura</taxon>
        <taxon>Aplysiida</taxon>
        <taxon>Aplysioidea</taxon>
        <taxon>Aplysiidae</taxon>
        <taxon>Aplysia</taxon>
    </lineage>
</organism>
<keyword evidence="4" id="KW-0107">Calcium channel</keyword>
<keyword evidence="10" id="KW-1133">Transmembrane helix</keyword>
<keyword evidence="7 17" id="KW-0732">Signal</keyword>
<evidence type="ECO:0000259" key="18">
    <source>
        <dbReference type="PROSITE" id="PS50234"/>
    </source>
</evidence>
<keyword evidence="11" id="KW-0406">Ion transport</keyword>
<evidence type="ECO:0000256" key="3">
    <source>
        <dbReference type="ARBA" id="ARBA00022568"/>
    </source>
</evidence>
<dbReference type="Pfam" id="PF08399">
    <property type="entry name" value="VWA_N"/>
    <property type="match status" value="1"/>
</dbReference>
<dbReference type="GeneID" id="101845552"/>
<protein>
    <submittedName>
        <fullName evidence="19">Cav2 calcium channel alpha2delta accessory subunit</fullName>
    </submittedName>
    <submittedName>
        <fullName evidence="21">LOW QUALITY PROTEIN: voltage-dependent calcium channel subunit alpha-2/delta-2</fullName>
    </submittedName>
</protein>
<evidence type="ECO:0000313" key="19">
    <source>
        <dbReference type="EMBL" id="AVD53848.1"/>
    </source>
</evidence>
<keyword evidence="15" id="KW-0407">Ion channel</keyword>
<dbReference type="InterPro" id="IPR013608">
    <property type="entry name" value="VWA_N"/>
</dbReference>
<dbReference type="GO" id="GO:0005245">
    <property type="term" value="F:voltage-gated calcium channel activity"/>
    <property type="evidence" value="ECO:0007669"/>
    <property type="project" value="TreeGrafter"/>
</dbReference>
<keyword evidence="12" id="KW-0472">Membrane</keyword>
<evidence type="ECO:0000313" key="21">
    <source>
        <dbReference type="RefSeq" id="XP_035826199.1"/>
    </source>
</evidence>
<dbReference type="SMART" id="SM00327">
    <property type="entry name" value="VWA"/>
    <property type="match status" value="1"/>
</dbReference>
<dbReference type="GO" id="GO:0005891">
    <property type="term" value="C:voltage-gated calcium channel complex"/>
    <property type="evidence" value="ECO:0007669"/>
    <property type="project" value="TreeGrafter"/>
</dbReference>
<evidence type="ECO:0000256" key="17">
    <source>
        <dbReference type="SAM" id="SignalP"/>
    </source>
</evidence>
<feature type="domain" description="VWFA" evidence="18">
    <location>
        <begin position="245"/>
        <end position="436"/>
    </location>
</feature>
<dbReference type="InterPro" id="IPR051173">
    <property type="entry name" value="Ca_channel_alpha-2/delta"/>
</dbReference>
<dbReference type="PROSITE" id="PS50234">
    <property type="entry name" value="VWFA"/>
    <property type="match status" value="1"/>
</dbReference>
<dbReference type="Gene3D" id="3.30.450.20">
    <property type="entry name" value="PAS domain"/>
    <property type="match status" value="1"/>
</dbReference>
<name>A0A2L1FDZ2_APLCA</name>
<evidence type="ECO:0000256" key="7">
    <source>
        <dbReference type="ARBA" id="ARBA00022729"/>
    </source>
</evidence>
<dbReference type="Pfam" id="PF00092">
    <property type="entry name" value="VWA"/>
    <property type="match status" value="1"/>
</dbReference>
<proteinExistence type="evidence at transcript level"/>
<dbReference type="Pfam" id="PF08473">
    <property type="entry name" value="VGCC_alpha2"/>
    <property type="match status" value="1"/>
</dbReference>
<dbReference type="Gene3D" id="3.40.50.410">
    <property type="entry name" value="von Willebrand factor, type A domain"/>
    <property type="match status" value="1"/>
</dbReference>
<evidence type="ECO:0000256" key="15">
    <source>
        <dbReference type="ARBA" id="ARBA00023303"/>
    </source>
</evidence>
<dbReference type="PANTHER" id="PTHR10166:SF67">
    <property type="entry name" value="VWFA DOMAIN-CONTAINING PROTEIN"/>
    <property type="match status" value="1"/>
</dbReference>
<keyword evidence="5" id="KW-0812">Transmembrane</keyword>
<evidence type="ECO:0000256" key="5">
    <source>
        <dbReference type="ARBA" id="ARBA00022692"/>
    </source>
</evidence>
<keyword evidence="2" id="KW-0813">Transport</keyword>
<evidence type="ECO:0000256" key="16">
    <source>
        <dbReference type="SAM" id="Coils"/>
    </source>
</evidence>
<dbReference type="EMBL" id="KY705238">
    <property type="protein sequence ID" value="AVD53848.1"/>
    <property type="molecule type" value="mRNA"/>
</dbReference>
<feature type="chain" id="PRO_5014682109" evidence="17">
    <location>
        <begin position="29"/>
        <end position="1081"/>
    </location>
</feature>
<keyword evidence="20" id="KW-1185">Reference proteome</keyword>
<dbReference type="PANTHER" id="PTHR10166">
    <property type="entry name" value="VOLTAGE-DEPENDENT CALCIUM CHANNEL SUBUNIT ALPHA-2/DELTA-RELATED"/>
    <property type="match status" value="1"/>
</dbReference>
<dbReference type="Proteomes" id="UP000694888">
    <property type="component" value="Unplaced"/>
</dbReference>
<keyword evidence="9" id="KW-0851">Voltage-gated channel</keyword>
<evidence type="ECO:0000256" key="12">
    <source>
        <dbReference type="ARBA" id="ARBA00023136"/>
    </source>
</evidence>
<keyword evidence="14" id="KW-0325">Glycoprotein</keyword>
<sequence>MAAIRTSGVMSPSSILVIFLCFLQFSGGKETPDLKDVEDWAKEVDDKLWNFNYLVDVVRATYKEKSTDANPDPGIRMQYEKVNEEEMVQTMADSLAQMLKKKMDALKLSVEKAEEVAANYEWNKNLVKDNVHYVNAKEILSNGLELTYDERFGKGVNLNTSSVHIPVEIYDGNIDILNGLNWSAALEKQFELNYKADPEIQWQYFGSQTGFMRTYPATQWPGNGVDLYDVRRQSWYTQGSSSPKDMMILIDTSGSTHGQSLQLMQNAVKSILDTLGENDFVNIVSFAEKATFVSKCLNHTAFVQANYRNKKQLERDVDRLKALGQADFSEAIKFAFEKFIEFSQNETNDENNIGANCNKVIMLLTDGGTDNARDVFKKYNWDNNNKTVRVFTYAVGPTPNPITAVRWMACANRGYFSQIPAMGAIRARVQEYIPVLSRPQVIKNKKTFEWGNIYEDTLGLGMMTTVTLPVYNRSAGSSNQTILGVMGVDVTTAELESKSPFSKMGPNGYTFAINPNGYVVFHPNLKTGGTFMKEPPNVDIMELEVHREDKDDAINSLRNSMIEGNRGKKVITTLFLSPDQRYVTESQARYAFTPIENTTFRLGISVPLYQKMYPKFEGSIPALRWKNLESDFYSILVAPWNYYKNATHPEKQTMDDLQTWLSNDPNPDHWNLDLLYHLYWDTHILESGLITFLRNNMRSQKITYFIMTNGGMTVVSPKSEAKFFESMRDPRESSLYKRALHSPSCIYMADYSEAKRPNTSDSAQITMACGISIKKKISGQDLVIDKPVVVGARLSHDKLFDLVRDGMGKAGLDTTKLLSCDDVESLYCYLVDDGGFVVASNQDDAQQQIGRFLGQVDPTVMGKLLNEGYFLQTVQYDFQAACVKTDDTVSAGFKSFQIPSMTLLYEVLNVGWWTSKVSWAFVNFNLYSWLFSPSTQVWAEEDGEDEEKPCVEAMQQYYLEQRDPRPMTFGVQCQNCTRNYTVVKMRHTNLLFIVTDPMCEECTEEYPPLSQAPREVSEEEEESIICELAQNPRKRLQPFGCYHADPRENSKQCGCAALRVSYLSIFLVCLSVVRSYLSDSR</sequence>
<evidence type="ECO:0000256" key="10">
    <source>
        <dbReference type="ARBA" id="ARBA00022989"/>
    </source>
</evidence>
<keyword evidence="8" id="KW-0106">Calcium</keyword>
<evidence type="ECO:0000313" key="20">
    <source>
        <dbReference type="Proteomes" id="UP000694888"/>
    </source>
</evidence>
<dbReference type="OrthoDB" id="10054666at2759"/>
<evidence type="ECO:0000256" key="14">
    <source>
        <dbReference type="ARBA" id="ARBA00023180"/>
    </source>
</evidence>
<dbReference type="FunFam" id="3.40.50.410:FF:000007">
    <property type="entry name" value="Calcium voltage-gated channel auxiliary subunit alpha2delta 3"/>
    <property type="match status" value="1"/>
</dbReference>
<evidence type="ECO:0000256" key="13">
    <source>
        <dbReference type="ARBA" id="ARBA00023157"/>
    </source>
</evidence>
<evidence type="ECO:0000256" key="9">
    <source>
        <dbReference type="ARBA" id="ARBA00022882"/>
    </source>
</evidence>
<dbReference type="InterPro" id="IPR013680">
    <property type="entry name" value="VDCC_a2/dsu"/>
</dbReference>
<evidence type="ECO:0000256" key="11">
    <source>
        <dbReference type="ARBA" id="ARBA00023065"/>
    </source>
</evidence>
<dbReference type="InterPro" id="IPR036465">
    <property type="entry name" value="vWFA_dom_sf"/>
</dbReference>
<evidence type="ECO:0000256" key="2">
    <source>
        <dbReference type="ARBA" id="ARBA00022448"/>
    </source>
</evidence>